<organism evidence="8">
    <name type="scientific">Attheya septentrionalis</name>
    <dbReference type="NCBI Taxonomy" id="420275"/>
    <lineage>
        <taxon>Eukaryota</taxon>
        <taxon>Sar</taxon>
        <taxon>Stramenopiles</taxon>
        <taxon>Ochrophyta</taxon>
        <taxon>Bacillariophyta</taxon>
        <taxon>Coscinodiscophyceae</taxon>
        <taxon>Chaetocerotophycidae</taxon>
        <taxon>Chaetocerotales</taxon>
        <taxon>Attheyaceae</taxon>
        <taxon>Attheya</taxon>
    </lineage>
</organism>
<feature type="domain" description="Amino acid transporter transmembrane" evidence="7">
    <location>
        <begin position="28"/>
        <end position="518"/>
    </location>
</feature>
<protein>
    <recommendedName>
        <fullName evidence="7">Amino acid transporter transmembrane domain-containing protein</fullName>
    </recommendedName>
</protein>
<keyword evidence="3 6" id="KW-1133">Transmembrane helix</keyword>
<evidence type="ECO:0000259" key="7">
    <source>
        <dbReference type="Pfam" id="PF01490"/>
    </source>
</evidence>
<reference evidence="8" key="1">
    <citation type="submission" date="2021-01" db="EMBL/GenBank/DDBJ databases">
        <authorList>
            <person name="Corre E."/>
            <person name="Pelletier E."/>
            <person name="Niang G."/>
            <person name="Scheremetjew M."/>
            <person name="Finn R."/>
            <person name="Kale V."/>
            <person name="Holt S."/>
            <person name="Cochrane G."/>
            <person name="Meng A."/>
            <person name="Brown T."/>
            <person name="Cohen L."/>
        </authorList>
    </citation>
    <scope>NUCLEOTIDE SEQUENCE</scope>
    <source>
        <strain evidence="8">CCMP2084</strain>
    </source>
</reference>
<keyword evidence="2 6" id="KW-0812">Transmembrane</keyword>
<evidence type="ECO:0000313" key="8">
    <source>
        <dbReference type="EMBL" id="CAD9818433.1"/>
    </source>
</evidence>
<feature type="transmembrane region" description="Helical" evidence="6">
    <location>
        <begin position="164"/>
        <end position="183"/>
    </location>
</feature>
<feature type="transmembrane region" description="Helical" evidence="6">
    <location>
        <begin position="115"/>
        <end position="135"/>
    </location>
</feature>
<keyword evidence="4 6" id="KW-0472">Membrane</keyword>
<gene>
    <name evidence="8" type="ORF">ASEP1449_LOCUS10265</name>
</gene>
<feature type="region of interest" description="Disordered" evidence="5">
    <location>
        <begin position="1"/>
        <end position="30"/>
    </location>
</feature>
<evidence type="ECO:0000256" key="1">
    <source>
        <dbReference type="ARBA" id="ARBA00004141"/>
    </source>
</evidence>
<evidence type="ECO:0000256" key="4">
    <source>
        <dbReference type="ARBA" id="ARBA00023136"/>
    </source>
</evidence>
<evidence type="ECO:0000256" key="6">
    <source>
        <dbReference type="SAM" id="Phobius"/>
    </source>
</evidence>
<dbReference type="EMBL" id="HBHQ01015372">
    <property type="protein sequence ID" value="CAD9818433.1"/>
    <property type="molecule type" value="Transcribed_RNA"/>
</dbReference>
<feature type="transmembrane region" description="Helical" evidence="6">
    <location>
        <begin position="60"/>
        <end position="78"/>
    </location>
</feature>
<name>A0A7S2UIK6_9STRA</name>
<feature type="transmembrane region" description="Helical" evidence="6">
    <location>
        <begin position="322"/>
        <end position="344"/>
    </location>
</feature>
<dbReference type="Pfam" id="PF01490">
    <property type="entry name" value="Aa_trans"/>
    <property type="match status" value="1"/>
</dbReference>
<proteinExistence type="predicted"/>
<evidence type="ECO:0000256" key="3">
    <source>
        <dbReference type="ARBA" id="ARBA00022989"/>
    </source>
</evidence>
<dbReference type="AlphaFoldDB" id="A0A7S2UIK6"/>
<feature type="region of interest" description="Disordered" evidence="5">
    <location>
        <begin position="405"/>
        <end position="429"/>
    </location>
</feature>
<feature type="transmembrane region" description="Helical" evidence="6">
    <location>
        <begin position="528"/>
        <end position="550"/>
    </location>
</feature>
<dbReference type="GO" id="GO:0015179">
    <property type="term" value="F:L-amino acid transmembrane transporter activity"/>
    <property type="evidence" value="ECO:0007669"/>
    <property type="project" value="TreeGrafter"/>
</dbReference>
<dbReference type="GO" id="GO:0016020">
    <property type="term" value="C:membrane"/>
    <property type="evidence" value="ECO:0007669"/>
    <property type="project" value="UniProtKB-SubCell"/>
</dbReference>
<feature type="transmembrane region" description="Helical" evidence="6">
    <location>
        <begin position="459"/>
        <end position="479"/>
    </location>
</feature>
<dbReference type="PANTHER" id="PTHR22950">
    <property type="entry name" value="AMINO ACID TRANSPORTER"/>
    <property type="match status" value="1"/>
</dbReference>
<feature type="compositionally biased region" description="Basic and acidic residues" evidence="5">
    <location>
        <begin position="405"/>
        <end position="419"/>
    </location>
</feature>
<sequence length="556" mass="59884">MSTENGDADEATPSSVVVREEEGEESRQGTITSARFNLLSTMVGGGSLSLPLAFHQSGNAFMGPLLLIIVGLCSELSIRSLLAAANARSPPEHSRKGTASFESVTSDAFGPKARYVSMGLVALICFFATVGYAVLLRDLLEPITDALIPPSPDVSPDDTGKPKLAHNLTMLLVMLLVTPLTTLNNLTALEKVGAASMLSVLTLGACVAYRSAQCNFGTANEDIRHSASWEDYMTFVPTSFGQVLDAFPIFISCFMCHYNVIPVHNELQDPTPARVSYLVRSTTWAAMSFYLFIGFTGSMYGNCTPSGTVQGNVLLDFDEDDPLLGVGRLCLAFTVTLAFPMLVIPARDTFLRALSFLRHSPTTPSSNYTQATLDTIHVDSHGSQFRSQSGQVVDPRNIDKDLFEPLLSPEEKQKDEETGTGRTESLVPVSDGVDGDDEMVAVVQMAGVEDAISSRTLRIGSAIVIFWSGAAVACFVKSIDVVWDLLGSSLSIIVGWLIPCGTYIALVSRREGLNDTTPLSLSQKLYNMTAWAIVISFTPLMILCTGNAVYNTFFAP</sequence>
<evidence type="ECO:0000256" key="5">
    <source>
        <dbReference type="SAM" id="MobiDB-lite"/>
    </source>
</evidence>
<feature type="transmembrane region" description="Helical" evidence="6">
    <location>
        <begin position="277"/>
        <end position="302"/>
    </location>
</feature>
<feature type="compositionally biased region" description="Acidic residues" evidence="5">
    <location>
        <begin position="1"/>
        <end position="10"/>
    </location>
</feature>
<comment type="subcellular location">
    <subcellularLocation>
        <location evidence="1">Membrane</location>
        <topology evidence="1">Multi-pass membrane protein</topology>
    </subcellularLocation>
</comment>
<evidence type="ECO:0000256" key="2">
    <source>
        <dbReference type="ARBA" id="ARBA00022692"/>
    </source>
</evidence>
<accession>A0A7S2UIK6</accession>
<dbReference type="PANTHER" id="PTHR22950:SF652">
    <property type="entry name" value="TRANSMEMBRANE AMINO ACID TRANSPORTER FAMILY PROTEIN"/>
    <property type="match status" value="1"/>
</dbReference>
<dbReference type="InterPro" id="IPR013057">
    <property type="entry name" value="AA_transpt_TM"/>
</dbReference>
<feature type="transmembrane region" description="Helical" evidence="6">
    <location>
        <begin position="485"/>
        <end position="507"/>
    </location>
</feature>